<keyword evidence="2" id="KW-1133">Transmembrane helix</keyword>
<proteinExistence type="predicted"/>
<evidence type="ECO:0008006" key="5">
    <source>
        <dbReference type="Google" id="ProtNLM"/>
    </source>
</evidence>
<protein>
    <recommendedName>
        <fullName evidence="5">Transmembrane protein</fullName>
    </recommendedName>
</protein>
<dbReference type="Proteomes" id="UP000284366">
    <property type="component" value="Unassembled WGS sequence"/>
</dbReference>
<evidence type="ECO:0000256" key="2">
    <source>
        <dbReference type="SAM" id="Phobius"/>
    </source>
</evidence>
<sequence>MTNSIKISPQRTSFILSVSVILYWATDSYLYLNCHIDMMEYSTPVILYITAMILACGVLKHFFFRFITKNELSLSFDKQVKPFHIERTEQIKEIESTYSEGRKINLEKPVVENCVKHDYMNNYEMRAAEIEREKAERQADIKRVIHEYTTFVMTEFLSKEDLEILHENIEYFAHGQSDLYKPIRSKVDNSLRSIDLMHFVWNIGERLGISLIDRATFIHTIFPHELKDASIKYLAKNLRTCGVCKIALDIPKTGDYHFKCMKEAQE</sequence>
<dbReference type="EMBL" id="QRZG01000013">
    <property type="protein sequence ID" value="RGV54236.1"/>
    <property type="molecule type" value="Genomic_DNA"/>
</dbReference>
<keyword evidence="2" id="KW-0472">Membrane</keyword>
<evidence type="ECO:0000313" key="3">
    <source>
        <dbReference type="EMBL" id="RGV54236.1"/>
    </source>
</evidence>
<feature type="transmembrane region" description="Helical" evidence="2">
    <location>
        <begin position="44"/>
        <end position="63"/>
    </location>
</feature>
<organism evidence="3 4">
    <name type="scientific">Bacteroides clarus</name>
    <dbReference type="NCBI Taxonomy" id="626929"/>
    <lineage>
        <taxon>Bacteria</taxon>
        <taxon>Pseudomonadati</taxon>
        <taxon>Bacteroidota</taxon>
        <taxon>Bacteroidia</taxon>
        <taxon>Bacteroidales</taxon>
        <taxon>Bacteroidaceae</taxon>
        <taxon>Bacteroides</taxon>
    </lineage>
</organism>
<evidence type="ECO:0000313" key="4">
    <source>
        <dbReference type="Proteomes" id="UP000284366"/>
    </source>
</evidence>
<keyword evidence="1" id="KW-0175">Coiled coil</keyword>
<reference evidence="3 4" key="1">
    <citation type="submission" date="2018-08" db="EMBL/GenBank/DDBJ databases">
        <title>A genome reference for cultivated species of the human gut microbiota.</title>
        <authorList>
            <person name="Zou Y."/>
            <person name="Xue W."/>
            <person name="Luo G."/>
        </authorList>
    </citation>
    <scope>NUCLEOTIDE SEQUENCE [LARGE SCALE GENOMIC DNA]</scope>
    <source>
        <strain evidence="3 4">AF14-27</strain>
    </source>
</reference>
<comment type="caution">
    <text evidence="3">The sequence shown here is derived from an EMBL/GenBank/DDBJ whole genome shotgun (WGS) entry which is preliminary data.</text>
</comment>
<feature type="transmembrane region" description="Helical" evidence="2">
    <location>
        <begin position="12"/>
        <end position="32"/>
    </location>
</feature>
<evidence type="ECO:0000256" key="1">
    <source>
        <dbReference type="SAM" id="Coils"/>
    </source>
</evidence>
<dbReference type="AlphaFoldDB" id="A0A412YA43"/>
<feature type="coiled-coil region" evidence="1">
    <location>
        <begin position="120"/>
        <end position="147"/>
    </location>
</feature>
<gene>
    <name evidence="3" type="ORF">DWW09_09245</name>
</gene>
<name>A0A412YA43_9BACE</name>
<dbReference type="RefSeq" id="WP_118046644.1">
    <property type="nucleotide sequence ID" value="NZ_JAQCUW010000014.1"/>
</dbReference>
<accession>A0A412YA43</accession>
<keyword evidence="2" id="KW-0812">Transmembrane</keyword>